<protein>
    <submittedName>
        <fullName evidence="2">Uncharacterized protein</fullName>
    </submittedName>
</protein>
<evidence type="ECO:0000313" key="2">
    <source>
        <dbReference type="EMBL" id="MBW86997.1"/>
    </source>
</evidence>
<reference evidence="2" key="1">
    <citation type="submission" date="2018-02" db="EMBL/GenBank/DDBJ databases">
        <title>Rhizophora mucronata_Transcriptome.</title>
        <authorList>
            <person name="Meera S.P."/>
            <person name="Sreeshan A."/>
            <person name="Augustine A."/>
        </authorList>
    </citation>
    <scope>NUCLEOTIDE SEQUENCE</scope>
    <source>
        <tissue evidence="2">Leaf</tissue>
    </source>
</reference>
<accession>A0A2P2J0L6</accession>
<dbReference type="AlphaFoldDB" id="A0A2P2J0L6"/>
<evidence type="ECO:0000256" key="1">
    <source>
        <dbReference type="SAM" id="MobiDB-lite"/>
    </source>
</evidence>
<dbReference type="EMBL" id="GGEC01006514">
    <property type="protein sequence ID" value="MBW86997.1"/>
    <property type="molecule type" value="Transcribed_RNA"/>
</dbReference>
<sequence length="44" mass="5444">MHPTIQEASKRTLVGEKQDTSHRHRQRQIRKADRQHTRERKRQK</sequence>
<feature type="compositionally biased region" description="Basic and acidic residues" evidence="1">
    <location>
        <begin position="8"/>
        <end position="21"/>
    </location>
</feature>
<name>A0A2P2J0L6_RHIMU</name>
<organism evidence="2">
    <name type="scientific">Rhizophora mucronata</name>
    <name type="common">Asiatic mangrove</name>
    <dbReference type="NCBI Taxonomy" id="61149"/>
    <lineage>
        <taxon>Eukaryota</taxon>
        <taxon>Viridiplantae</taxon>
        <taxon>Streptophyta</taxon>
        <taxon>Embryophyta</taxon>
        <taxon>Tracheophyta</taxon>
        <taxon>Spermatophyta</taxon>
        <taxon>Magnoliopsida</taxon>
        <taxon>eudicotyledons</taxon>
        <taxon>Gunneridae</taxon>
        <taxon>Pentapetalae</taxon>
        <taxon>rosids</taxon>
        <taxon>fabids</taxon>
        <taxon>Malpighiales</taxon>
        <taxon>Rhizophoraceae</taxon>
        <taxon>Rhizophora</taxon>
    </lineage>
</organism>
<feature type="region of interest" description="Disordered" evidence="1">
    <location>
        <begin position="1"/>
        <end position="44"/>
    </location>
</feature>
<proteinExistence type="predicted"/>